<proteinExistence type="predicted"/>
<evidence type="ECO:0000259" key="3">
    <source>
        <dbReference type="Pfam" id="PF07992"/>
    </source>
</evidence>
<evidence type="ECO:0000313" key="4">
    <source>
        <dbReference type="EMBL" id="QCX25843.1"/>
    </source>
</evidence>
<dbReference type="PANTHER" id="PTHR43014:SF5">
    <property type="entry name" value="GLUTATHIONE REDUCTASE (NADPH)"/>
    <property type="match status" value="1"/>
</dbReference>
<protein>
    <submittedName>
        <fullName evidence="4">NAD(P)/FAD-dependent oxidoreductase</fullName>
    </submittedName>
</protein>
<dbReference type="AlphaFoldDB" id="A0A5B7T237"/>
<feature type="domain" description="FAD/NAD(P)-binding" evidence="3">
    <location>
        <begin position="4"/>
        <end position="311"/>
    </location>
</feature>
<dbReference type="EMBL" id="CP040736">
    <property type="protein sequence ID" value="QCX25843.1"/>
    <property type="molecule type" value="Genomic_DNA"/>
</dbReference>
<dbReference type="InterPro" id="IPR023753">
    <property type="entry name" value="FAD/NAD-binding_dom"/>
</dbReference>
<dbReference type="RefSeq" id="WP_057815810.1">
    <property type="nucleotide sequence ID" value="NZ_CP040736.1"/>
</dbReference>
<dbReference type="InterPro" id="IPR036188">
    <property type="entry name" value="FAD/NAD-bd_sf"/>
</dbReference>
<dbReference type="GO" id="GO:0016491">
    <property type="term" value="F:oxidoreductase activity"/>
    <property type="evidence" value="ECO:0007669"/>
    <property type="project" value="InterPro"/>
</dbReference>
<accession>A0A5B7T237</accession>
<dbReference type="Pfam" id="PF07992">
    <property type="entry name" value="Pyr_redox_2"/>
    <property type="match status" value="1"/>
</dbReference>
<dbReference type="SUPFAM" id="SSF51905">
    <property type="entry name" value="FAD/NAD(P)-binding domain"/>
    <property type="match status" value="1"/>
</dbReference>
<gene>
    <name evidence="4" type="ORF">FG051_12400</name>
</gene>
<dbReference type="PRINTS" id="PR00411">
    <property type="entry name" value="PNDRDTASEI"/>
</dbReference>
<dbReference type="KEGG" id="lft:FG051_12400"/>
<dbReference type="Gene3D" id="3.30.390.30">
    <property type="match status" value="1"/>
</dbReference>
<name>A0A5B7T237_9LACO</name>
<dbReference type="InterPro" id="IPR016156">
    <property type="entry name" value="FAD/NAD-linked_Rdtase_dimer_sf"/>
</dbReference>
<dbReference type="Proteomes" id="UP000310673">
    <property type="component" value="Chromosome"/>
</dbReference>
<dbReference type="Gene3D" id="3.50.50.60">
    <property type="entry name" value="FAD/NAD(P)-binding domain"/>
    <property type="match status" value="2"/>
</dbReference>
<evidence type="ECO:0000313" key="5">
    <source>
        <dbReference type="Proteomes" id="UP000310673"/>
    </source>
</evidence>
<dbReference type="PRINTS" id="PR00368">
    <property type="entry name" value="FADPNR"/>
</dbReference>
<reference evidence="4 5" key="1">
    <citation type="submission" date="2019-05" db="EMBL/GenBank/DDBJ databases">
        <title>Genome Sequence of Lactobacillus futsaii Y97, a Potential Probiotic Strain Isolated from the Futsai of Taiwan.</title>
        <authorList>
            <person name="Du X."/>
        </authorList>
    </citation>
    <scope>NUCLEOTIDE SEQUENCE [LARGE SCALE GENOMIC DNA]</scope>
    <source>
        <strain evidence="4 5">Y97</strain>
    </source>
</reference>
<keyword evidence="1" id="KW-0285">Flavoprotein</keyword>
<sequence>MKKYDIIVIGSGPSVASLLSSVEPQNKSILVVDGGLFGGICPNEGCEPKIFLEGTVKTVLTAKKLLGNGISQPAKLDWPALIKAKKHFIDPFPEDVKKSYQAMGADILQGMANFVDNHTIQVDDQRFHGDKIVIATGQKPRQLKLPGSDEFLTSTDVFNLEELPKKIAIIGSGYIGMEFATIFLAAGSEVSIITQTKRPLEQFYSEHVDVLVKELEDNGAKFYFEQGVQEFTDRHLKTQQGLDLPVDMVLNATGRVPTVDRLALENTDIQYNPRGITTDNHLETNVPGVYAMGDIVDKKVPKLTSTAQFEGEYLGKFINDPKLKAIDYPIISSVAFTFPQISMAGIDVDTAKSDAKYKIENYDLAKMAPENFFYLGIADYEAKLTLVFDENDRLVGISEVSQTAVDDVNNFVSIMGFGIDGQTIRQKVIPNFPSLFYKLKGLIK</sequence>
<dbReference type="SUPFAM" id="SSF55424">
    <property type="entry name" value="FAD/NAD-linked reductases, dimerisation (C-terminal) domain"/>
    <property type="match status" value="1"/>
</dbReference>
<dbReference type="STRING" id="1423818.FC88_GL001698"/>
<dbReference type="PANTHER" id="PTHR43014">
    <property type="entry name" value="MERCURIC REDUCTASE"/>
    <property type="match status" value="1"/>
</dbReference>
<keyword evidence="2" id="KW-0274">FAD</keyword>
<organism evidence="4 5">
    <name type="scientific">Companilactobacillus futsaii</name>
    <dbReference type="NCBI Taxonomy" id="938155"/>
    <lineage>
        <taxon>Bacteria</taxon>
        <taxon>Bacillati</taxon>
        <taxon>Bacillota</taxon>
        <taxon>Bacilli</taxon>
        <taxon>Lactobacillales</taxon>
        <taxon>Lactobacillaceae</taxon>
        <taxon>Companilactobacillus</taxon>
    </lineage>
</organism>
<evidence type="ECO:0000256" key="1">
    <source>
        <dbReference type="ARBA" id="ARBA00022630"/>
    </source>
</evidence>
<evidence type="ECO:0000256" key="2">
    <source>
        <dbReference type="ARBA" id="ARBA00022827"/>
    </source>
</evidence>